<protein>
    <submittedName>
        <fullName evidence="2">Uncharacterized protein</fullName>
    </submittedName>
</protein>
<reference evidence="2" key="2">
    <citation type="submission" date="2017-10" db="EMBL/GenBank/DDBJ databases">
        <title>Ladona fulva Genome sequencing and assembly.</title>
        <authorList>
            <person name="Murali S."/>
            <person name="Richards S."/>
            <person name="Bandaranaike D."/>
            <person name="Bellair M."/>
            <person name="Blankenburg K."/>
            <person name="Chao H."/>
            <person name="Dinh H."/>
            <person name="Doddapaneni H."/>
            <person name="Dugan-Rocha S."/>
            <person name="Elkadiri S."/>
            <person name="Gnanaolivu R."/>
            <person name="Hernandez B."/>
            <person name="Skinner E."/>
            <person name="Javaid M."/>
            <person name="Lee S."/>
            <person name="Li M."/>
            <person name="Ming W."/>
            <person name="Munidasa M."/>
            <person name="Muniz J."/>
            <person name="Nguyen L."/>
            <person name="Hughes D."/>
            <person name="Osuji N."/>
            <person name="Pu L.-L."/>
            <person name="Puazo M."/>
            <person name="Qu C."/>
            <person name="Quiroz J."/>
            <person name="Raj R."/>
            <person name="Weissenberger G."/>
            <person name="Xin Y."/>
            <person name="Zou X."/>
            <person name="Han Y."/>
            <person name="Worley K."/>
            <person name="Muzny D."/>
            <person name="Gibbs R."/>
        </authorList>
    </citation>
    <scope>NUCLEOTIDE SEQUENCE</scope>
    <source>
        <strain evidence="2">Sampled in the wild</strain>
    </source>
</reference>
<dbReference type="Proteomes" id="UP000792457">
    <property type="component" value="Unassembled WGS sequence"/>
</dbReference>
<name>A0A8K0JZ41_LADFU</name>
<evidence type="ECO:0000313" key="3">
    <source>
        <dbReference type="Proteomes" id="UP000792457"/>
    </source>
</evidence>
<comment type="caution">
    <text evidence="2">The sequence shown here is derived from an EMBL/GenBank/DDBJ whole genome shotgun (WGS) entry which is preliminary data.</text>
</comment>
<feature type="region of interest" description="Disordered" evidence="1">
    <location>
        <begin position="84"/>
        <end position="109"/>
    </location>
</feature>
<keyword evidence="3" id="KW-1185">Reference proteome</keyword>
<gene>
    <name evidence="2" type="ORF">J437_LFUL000238</name>
</gene>
<dbReference type="EMBL" id="KZ308147">
    <property type="protein sequence ID" value="KAG8222943.1"/>
    <property type="molecule type" value="Genomic_DNA"/>
</dbReference>
<evidence type="ECO:0000256" key="1">
    <source>
        <dbReference type="SAM" id="MobiDB-lite"/>
    </source>
</evidence>
<feature type="compositionally biased region" description="Low complexity" evidence="1">
    <location>
        <begin position="92"/>
        <end position="104"/>
    </location>
</feature>
<sequence>MPLWRTSTVNQPFYIGQRDGRSSQTSPSLSTAITRQWASTRTWSSAARFSTCATKTEGASLTFAQTTLPSTSNTEYATGPTTSIARMHHSGTTSTNSPTSPTLPRASQTYKWMKSERLSECL</sequence>
<organism evidence="2 3">
    <name type="scientific">Ladona fulva</name>
    <name type="common">Scarce chaser dragonfly</name>
    <name type="synonym">Libellula fulva</name>
    <dbReference type="NCBI Taxonomy" id="123851"/>
    <lineage>
        <taxon>Eukaryota</taxon>
        <taxon>Metazoa</taxon>
        <taxon>Ecdysozoa</taxon>
        <taxon>Arthropoda</taxon>
        <taxon>Hexapoda</taxon>
        <taxon>Insecta</taxon>
        <taxon>Pterygota</taxon>
        <taxon>Palaeoptera</taxon>
        <taxon>Odonata</taxon>
        <taxon>Epiprocta</taxon>
        <taxon>Anisoptera</taxon>
        <taxon>Libelluloidea</taxon>
        <taxon>Libellulidae</taxon>
        <taxon>Ladona</taxon>
    </lineage>
</organism>
<evidence type="ECO:0000313" key="2">
    <source>
        <dbReference type="EMBL" id="KAG8222943.1"/>
    </source>
</evidence>
<reference evidence="2" key="1">
    <citation type="submission" date="2013-04" db="EMBL/GenBank/DDBJ databases">
        <authorList>
            <person name="Qu J."/>
            <person name="Murali S.C."/>
            <person name="Bandaranaike D."/>
            <person name="Bellair M."/>
            <person name="Blankenburg K."/>
            <person name="Chao H."/>
            <person name="Dinh H."/>
            <person name="Doddapaneni H."/>
            <person name="Downs B."/>
            <person name="Dugan-Rocha S."/>
            <person name="Elkadiri S."/>
            <person name="Gnanaolivu R.D."/>
            <person name="Hernandez B."/>
            <person name="Javaid M."/>
            <person name="Jayaseelan J.C."/>
            <person name="Lee S."/>
            <person name="Li M."/>
            <person name="Ming W."/>
            <person name="Munidasa M."/>
            <person name="Muniz J."/>
            <person name="Nguyen L."/>
            <person name="Ongeri F."/>
            <person name="Osuji N."/>
            <person name="Pu L.-L."/>
            <person name="Puazo M."/>
            <person name="Qu C."/>
            <person name="Quiroz J."/>
            <person name="Raj R."/>
            <person name="Weissenberger G."/>
            <person name="Xin Y."/>
            <person name="Zou X."/>
            <person name="Han Y."/>
            <person name="Richards S."/>
            <person name="Worley K."/>
            <person name="Muzny D."/>
            <person name="Gibbs R."/>
        </authorList>
    </citation>
    <scope>NUCLEOTIDE SEQUENCE</scope>
    <source>
        <strain evidence="2">Sampled in the wild</strain>
    </source>
</reference>
<dbReference type="AlphaFoldDB" id="A0A8K0JZ41"/>
<accession>A0A8K0JZ41</accession>
<proteinExistence type="predicted"/>